<dbReference type="GO" id="GO:0000049">
    <property type="term" value="F:tRNA binding"/>
    <property type="evidence" value="ECO:0007669"/>
    <property type="project" value="UniProtKB-UniRule"/>
</dbReference>
<gene>
    <name evidence="11" type="ORF">HKI87_03g18660</name>
</gene>
<name>A0AAX4P249_9CHLO</name>
<evidence type="ECO:0000313" key="11">
    <source>
        <dbReference type="EMBL" id="WZN60337.1"/>
    </source>
</evidence>
<feature type="region of interest" description="Disordered" evidence="10">
    <location>
        <begin position="71"/>
        <end position="96"/>
    </location>
</feature>
<feature type="binding site" evidence="9">
    <location>
        <begin position="170"/>
        <end position="171"/>
    </location>
    <ligand>
        <name>S-adenosyl-L-methionine</name>
        <dbReference type="ChEBI" id="CHEBI:59789"/>
    </ligand>
</feature>
<proteinExistence type="inferred from homology"/>
<comment type="pathway">
    <text evidence="9">tRNA modification; N(7)-methylguanine-tRNA biosynthesis.</text>
</comment>
<dbReference type="CDD" id="cd02440">
    <property type="entry name" value="AdoMet_MTases"/>
    <property type="match status" value="1"/>
</dbReference>
<feature type="region of interest" description="Disordered" evidence="10">
    <location>
        <begin position="1"/>
        <end position="52"/>
    </location>
</feature>
<keyword evidence="8 9" id="KW-0539">Nucleus</keyword>
<evidence type="ECO:0000256" key="8">
    <source>
        <dbReference type="ARBA" id="ARBA00023242"/>
    </source>
</evidence>
<comment type="similarity">
    <text evidence="9">Belongs to the class I-like SAM-binding methyltransferase superfamily. TrmB family.</text>
</comment>
<dbReference type="InterPro" id="IPR025763">
    <property type="entry name" value="Trm8_euk"/>
</dbReference>
<dbReference type="AlphaFoldDB" id="A0AAX4P249"/>
<dbReference type="GO" id="GO:0043527">
    <property type="term" value="C:tRNA methyltransferase complex"/>
    <property type="evidence" value="ECO:0007669"/>
    <property type="project" value="TreeGrafter"/>
</dbReference>
<organism evidence="11 12">
    <name type="scientific">Chloropicon roscoffensis</name>
    <dbReference type="NCBI Taxonomy" id="1461544"/>
    <lineage>
        <taxon>Eukaryota</taxon>
        <taxon>Viridiplantae</taxon>
        <taxon>Chlorophyta</taxon>
        <taxon>Chloropicophyceae</taxon>
        <taxon>Chloropicales</taxon>
        <taxon>Chloropicaceae</taxon>
        <taxon>Chloropicon</taxon>
    </lineage>
</organism>
<feature type="active site" evidence="9">
    <location>
        <position position="193"/>
    </location>
</feature>
<evidence type="ECO:0000256" key="9">
    <source>
        <dbReference type="HAMAP-Rule" id="MF_03055"/>
    </source>
</evidence>
<dbReference type="Pfam" id="PF02390">
    <property type="entry name" value="Methyltransf_4"/>
    <property type="match status" value="1"/>
</dbReference>
<evidence type="ECO:0000256" key="2">
    <source>
        <dbReference type="ARBA" id="ARBA00022555"/>
    </source>
</evidence>
<protein>
    <recommendedName>
        <fullName evidence="9">tRNA (guanine-N(7)-)-methyltransferase</fullName>
        <ecNumber evidence="9">2.1.1.33</ecNumber>
    </recommendedName>
    <alternativeName>
        <fullName evidence="9">tRNA (guanine(46)-N(7))-methyltransferase</fullName>
    </alternativeName>
    <alternativeName>
        <fullName evidence="9">tRNA(m7G46)-methyltransferase</fullName>
    </alternativeName>
</protein>
<accession>A0AAX4P249</accession>
<comment type="function">
    <text evidence="9">Catalyzes the formation of N(7)-methylguanine at position 46 (m7G46) in tRNA.</text>
</comment>
<dbReference type="SUPFAM" id="SSF53335">
    <property type="entry name" value="S-adenosyl-L-methionine-dependent methyltransferases"/>
    <property type="match status" value="1"/>
</dbReference>
<evidence type="ECO:0000256" key="3">
    <source>
        <dbReference type="ARBA" id="ARBA00022603"/>
    </source>
</evidence>
<dbReference type="EC" id="2.1.1.33" evidence="9"/>
<dbReference type="Proteomes" id="UP001472866">
    <property type="component" value="Chromosome 03"/>
</dbReference>
<dbReference type="GO" id="GO:0005634">
    <property type="term" value="C:nucleus"/>
    <property type="evidence" value="ECO:0007669"/>
    <property type="project" value="UniProtKB-SubCell"/>
</dbReference>
<reference evidence="11 12" key="1">
    <citation type="submission" date="2024-03" db="EMBL/GenBank/DDBJ databases">
        <title>Complete genome sequence of the green alga Chloropicon roscoffensis RCC1871.</title>
        <authorList>
            <person name="Lemieux C."/>
            <person name="Pombert J.-F."/>
            <person name="Otis C."/>
            <person name="Turmel M."/>
        </authorList>
    </citation>
    <scope>NUCLEOTIDE SEQUENCE [LARGE SCALE GENOMIC DNA]</scope>
    <source>
        <strain evidence="11 12">RCC1871</strain>
    </source>
</reference>
<dbReference type="PANTHER" id="PTHR23417:SF16">
    <property type="entry name" value="TRNA (GUANINE-N(7)-)-METHYLTRANSFERASE"/>
    <property type="match status" value="1"/>
</dbReference>
<dbReference type="Gene3D" id="3.40.50.150">
    <property type="entry name" value="Vaccinia Virus protein VP39"/>
    <property type="match status" value="1"/>
</dbReference>
<keyword evidence="5 9" id="KW-0949">S-adenosyl-L-methionine</keyword>
<dbReference type="InterPro" id="IPR029063">
    <property type="entry name" value="SAM-dependent_MTases_sf"/>
</dbReference>
<evidence type="ECO:0000256" key="4">
    <source>
        <dbReference type="ARBA" id="ARBA00022679"/>
    </source>
</evidence>
<comment type="catalytic activity">
    <reaction evidence="1 9">
        <text>guanosine(46) in tRNA + S-adenosyl-L-methionine = N(7)-methylguanosine(46) in tRNA + S-adenosyl-L-homocysteine</text>
        <dbReference type="Rhea" id="RHEA:42708"/>
        <dbReference type="Rhea" id="RHEA-COMP:10188"/>
        <dbReference type="Rhea" id="RHEA-COMP:10189"/>
        <dbReference type="ChEBI" id="CHEBI:57856"/>
        <dbReference type="ChEBI" id="CHEBI:59789"/>
        <dbReference type="ChEBI" id="CHEBI:74269"/>
        <dbReference type="ChEBI" id="CHEBI:74480"/>
        <dbReference type="EC" id="2.1.1.33"/>
    </reaction>
</comment>
<keyword evidence="6 9" id="KW-0819">tRNA processing</keyword>
<feature type="binding site" evidence="9">
    <location>
        <position position="190"/>
    </location>
    <ligand>
        <name>S-adenosyl-L-methionine</name>
        <dbReference type="ChEBI" id="CHEBI:59789"/>
    </ligand>
</feature>
<dbReference type="HAMAP" id="MF_03055">
    <property type="entry name" value="tRNA_methyltr_TrmB_euk"/>
    <property type="match status" value="1"/>
</dbReference>
<dbReference type="GO" id="GO:0008176">
    <property type="term" value="F:tRNA (guanine(46)-N7)-methyltransferase activity"/>
    <property type="evidence" value="ECO:0007669"/>
    <property type="project" value="UniProtKB-UniRule"/>
</dbReference>
<feature type="binding site" evidence="9">
    <location>
        <position position="106"/>
    </location>
    <ligand>
        <name>S-adenosyl-L-methionine</name>
        <dbReference type="ChEBI" id="CHEBI:59789"/>
    </ligand>
</feature>
<evidence type="ECO:0000256" key="1">
    <source>
        <dbReference type="ARBA" id="ARBA00000142"/>
    </source>
</evidence>
<evidence type="ECO:0000256" key="7">
    <source>
        <dbReference type="ARBA" id="ARBA00022884"/>
    </source>
</evidence>
<evidence type="ECO:0000256" key="5">
    <source>
        <dbReference type="ARBA" id="ARBA00022691"/>
    </source>
</evidence>
<evidence type="ECO:0000313" key="12">
    <source>
        <dbReference type="Proteomes" id="UP001472866"/>
    </source>
</evidence>
<dbReference type="PANTHER" id="PTHR23417">
    <property type="entry name" value="3-DEOXY-D-MANNO-OCTULOSONIC-ACID TRANSFERASE/TRNA GUANINE-N 7 - -METHYLTRANSFERASE"/>
    <property type="match status" value="1"/>
</dbReference>
<keyword evidence="4 9" id="KW-0808">Transferase</keyword>
<dbReference type="InterPro" id="IPR003358">
    <property type="entry name" value="tRNA_(Gua-N-7)_MeTrfase_Trmb"/>
</dbReference>
<feature type="compositionally biased region" description="Basic and acidic residues" evidence="10">
    <location>
        <begin position="7"/>
        <end position="23"/>
    </location>
</feature>
<feature type="compositionally biased region" description="Basic residues" evidence="10">
    <location>
        <begin position="30"/>
        <end position="40"/>
    </location>
</feature>
<evidence type="ECO:0000256" key="6">
    <source>
        <dbReference type="ARBA" id="ARBA00022694"/>
    </source>
</evidence>
<feature type="compositionally biased region" description="Low complexity" evidence="10">
    <location>
        <begin position="71"/>
        <end position="80"/>
    </location>
</feature>
<keyword evidence="7 9" id="KW-0694">RNA-binding</keyword>
<sequence>MSLSGEGHQEAAKGEKRRPDSEHQVALTSKPKKRLYRARAHSNPLNDHSFDVPLTPKHVNWSAHYPAWFQQQEQQEQQEQPGDQQHDSSHQDQDKVAKEVEHLDVGCGFGGFLIKLAELYPDKLSLGLELRDKVTEYVAARIETLRENAAKAGGAKSTTDYGNVAVLRANAQKDLPHYFRKAQLTKVFFLFPDPHFKACNHRRRIISQQLLDEYAHFIRPGGLVYTITDVEELGKWMQGHLDRHPMFLRVSDEELERDGDEAFAFLPTASEEAQKVKRNEGRTYRAVFRRV</sequence>
<dbReference type="NCBIfam" id="TIGR00091">
    <property type="entry name" value="tRNA (guanosine(46)-N7)-methyltransferase TrmB"/>
    <property type="match status" value="1"/>
</dbReference>
<feature type="binding site" evidence="9">
    <location>
        <begin position="129"/>
        <end position="130"/>
    </location>
    <ligand>
        <name>S-adenosyl-L-methionine</name>
        <dbReference type="ChEBI" id="CHEBI:59789"/>
    </ligand>
</feature>
<dbReference type="PROSITE" id="PS51625">
    <property type="entry name" value="SAM_MT_TRMB"/>
    <property type="match status" value="1"/>
</dbReference>
<keyword evidence="2 9" id="KW-0820">tRNA-binding</keyword>
<feature type="compositionally biased region" description="Basic and acidic residues" evidence="10">
    <location>
        <begin position="84"/>
        <end position="96"/>
    </location>
</feature>
<comment type="subcellular location">
    <subcellularLocation>
        <location evidence="9">Nucleus</location>
    </subcellularLocation>
</comment>
<keyword evidence="3 9" id="KW-0489">Methyltransferase</keyword>
<keyword evidence="12" id="KW-1185">Reference proteome</keyword>
<evidence type="ECO:0000256" key="10">
    <source>
        <dbReference type="SAM" id="MobiDB-lite"/>
    </source>
</evidence>
<feature type="binding site" evidence="9">
    <location>
        <begin position="270"/>
        <end position="272"/>
    </location>
    <ligand>
        <name>S-adenosyl-L-methionine</name>
        <dbReference type="ChEBI" id="CHEBI:59789"/>
    </ligand>
</feature>
<dbReference type="EMBL" id="CP151503">
    <property type="protein sequence ID" value="WZN60337.1"/>
    <property type="molecule type" value="Genomic_DNA"/>
</dbReference>